<reference evidence="1 2" key="1">
    <citation type="submission" date="2021-03" db="EMBL/GenBank/DDBJ databases">
        <title>Complete genome of Polaribacter_sp.G4M1.</title>
        <authorList>
            <person name="Jeong S.W."/>
            <person name="Bae J.W."/>
        </authorList>
    </citation>
    <scope>NUCLEOTIDE SEQUENCE [LARGE SCALE GENOMIC DNA]</scope>
    <source>
        <strain evidence="1 2">G4M1</strain>
    </source>
</reference>
<evidence type="ECO:0000313" key="2">
    <source>
        <dbReference type="Proteomes" id="UP000663935"/>
    </source>
</evidence>
<dbReference type="RefSeq" id="WP_207972895.1">
    <property type="nucleotide sequence ID" value="NZ_CP071795.1"/>
</dbReference>
<dbReference type="EMBL" id="CP071795">
    <property type="protein sequence ID" value="QTD38779.1"/>
    <property type="molecule type" value="Genomic_DNA"/>
</dbReference>
<accession>A0ABX7SYI3</accession>
<dbReference type="PROSITE" id="PS51257">
    <property type="entry name" value="PROKAR_LIPOPROTEIN"/>
    <property type="match status" value="1"/>
</dbReference>
<name>A0ABX7SYI3_9FLAO</name>
<evidence type="ECO:0008006" key="3">
    <source>
        <dbReference type="Google" id="ProtNLM"/>
    </source>
</evidence>
<proteinExistence type="predicted"/>
<protein>
    <recommendedName>
        <fullName evidence="3">Thioredoxin-like fold domain-containing protein</fullName>
    </recommendedName>
</protein>
<dbReference type="Proteomes" id="UP000663935">
    <property type="component" value="Chromosome"/>
</dbReference>
<sequence>MVKERTVILIMIISLIFSCKKSIKNSEVIIDKSNNDEFVKKLEKQMSFIKGKKISSLSKIVGDTINTSNKVFFLYNGFDCEVCIDIGYEIGKKIDSINNGKLVNIISSSSNVGRDQLKNNYKNFVFNDEKDLIRKELKFIYTPVFIILNNDSEVKDIFFPNYVRNKKEEETFIKKCIENSQKF</sequence>
<gene>
    <name evidence="1" type="ORF">JL193_05800</name>
</gene>
<organism evidence="1 2">
    <name type="scientific">Polaribacter batillariae</name>
    <dbReference type="NCBI Taxonomy" id="2808900"/>
    <lineage>
        <taxon>Bacteria</taxon>
        <taxon>Pseudomonadati</taxon>
        <taxon>Bacteroidota</taxon>
        <taxon>Flavobacteriia</taxon>
        <taxon>Flavobacteriales</taxon>
        <taxon>Flavobacteriaceae</taxon>
    </lineage>
</organism>
<evidence type="ECO:0000313" key="1">
    <source>
        <dbReference type="EMBL" id="QTD38779.1"/>
    </source>
</evidence>
<keyword evidence="2" id="KW-1185">Reference proteome</keyword>